<protein>
    <submittedName>
        <fullName evidence="4">Uncharacterized protein</fullName>
    </submittedName>
</protein>
<evidence type="ECO:0000313" key="3">
    <source>
        <dbReference type="Proteomes" id="UP000887566"/>
    </source>
</evidence>
<name>A0A914ULR0_9BILA</name>
<keyword evidence="3" id="KW-1185">Reference proteome</keyword>
<dbReference type="Proteomes" id="UP000887566">
    <property type="component" value="Unplaced"/>
</dbReference>
<dbReference type="WBParaSite" id="PSAMB.scaffold1073size36369.g10780.t1">
    <property type="protein sequence ID" value="PSAMB.scaffold1073size36369.g10780.t1"/>
    <property type="gene ID" value="PSAMB.scaffold1073size36369.g10780"/>
</dbReference>
<dbReference type="AlphaFoldDB" id="A0A914ULR0"/>
<feature type="transmembrane region" description="Helical" evidence="1">
    <location>
        <begin position="102"/>
        <end position="122"/>
    </location>
</feature>
<keyword evidence="1" id="KW-1133">Transmembrane helix</keyword>
<accession>A0A914ULR0</accession>
<feature type="chain" id="PRO_5036857404" evidence="2">
    <location>
        <begin position="20"/>
        <end position="123"/>
    </location>
</feature>
<organism evidence="3 4">
    <name type="scientific">Plectus sambesii</name>
    <dbReference type="NCBI Taxonomy" id="2011161"/>
    <lineage>
        <taxon>Eukaryota</taxon>
        <taxon>Metazoa</taxon>
        <taxon>Ecdysozoa</taxon>
        <taxon>Nematoda</taxon>
        <taxon>Chromadorea</taxon>
        <taxon>Plectida</taxon>
        <taxon>Plectina</taxon>
        <taxon>Plectoidea</taxon>
        <taxon>Plectidae</taxon>
        <taxon>Plectus</taxon>
    </lineage>
</organism>
<reference evidence="4" key="1">
    <citation type="submission" date="2022-11" db="UniProtKB">
        <authorList>
            <consortium name="WormBaseParasite"/>
        </authorList>
    </citation>
    <scope>IDENTIFICATION</scope>
</reference>
<proteinExistence type="predicted"/>
<evidence type="ECO:0000313" key="4">
    <source>
        <dbReference type="WBParaSite" id="PSAMB.scaffold1073size36369.g10780.t1"/>
    </source>
</evidence>
<feature type="signal peptide" evidence="2">
    <location>
        <begin position="1"/>
        <end position="19"/>
    </location>
</feature>
<keyword evidence="1" id="KW-0812">Transmembrane</keyword>
<keyword evidence="1" id="KW-0472">Membrane</keyword>
<evidence type="ECO:0000256" key="2">
    <source>
        <dbReference type="SAM" id="SignalP"/>
    </source>
</evidence>
<keyword evidence="2" id="KW-0732">Signal</keyword>
<sequence>MSIAKLIVALMLTVSTVNALKCWETNSFTTKTDLGTQKNCSSNKWCALGYSDAGKYARGCEDETDAICDVVGTKCKKLTESGYGNGNTLCCCKGDLCNGSSVVISSVILTSVASFILVLIAFK</sequence>
<evidence type="ECO:0000256" key="1">
    <source>
        <dbReference type="SAM" id="Phobius"/>
    </source>
</evidence>